<proteinExistence type="predicted"/>
<gene>
    <name evidence="1" type="ORF">DFR76_11592</name>
</gene>
<sequence>MTTAEIASSWLQHDDEVVVPVEHVELAGHLRVPMRPTGVVVFAHGSGTDRNSPRNKYLAGLLAGQQLATLTIDLLMPAETIDRAPIFDVGRLGRRLTAGHSWLQRSPIFQELPVGYFGAGSDAPVALWAAAESRDTVRAVVVRGGRPDLAGERLHEVLAPTLFLVGGHDQRVRAANHRAAERMRCEHRVTELTAPGHVWGEPRLTRWAAYLAAVWFTKHLTENALMSETSRIESGPARTS</sequence>
<organism evidence="1 2">
    <name type="scientific">Nocardia pseudobrasiliensis</name>
    <dbReference type="NCBI Taxonomy" id="45979"/>
    <lineage>
        <taxon>Bacteria</taxon>
        <taxon>Bacillati</taxon>
        <taxon>Actinomycetota</taxon>
        <taxon>Actinomycetes</taxon>
        <taxon>Mycobacteriales</taxon>
        <taxon>Nocardiaceae</taxon>
        <taxon>Nocardia</taxon>
    </lineage>
</organism>
<reference evidence="1 2" key="1">
    <citation type="submission" date="2018-07" db="EMBL/GenBank/DDBJ databases">
        <title>Genomic Encyclopedia of Type Strains, Phase IV (KMG-IV): sequencing the most valuable type-strain genomes for metagenomic binning, comparative biology and taxonomic classification.</title>
        <authorList>
            <person name="Goeker M."/>
        </authorList>
    </citation>
    <scope>NUCLEOTIDE SEQUENCE [LARGE SCALE GENOMIC DNA]</scope>
    <source>
        <strain evidence="1 2">DSM 44290</strain>
    </source>
</reference>
<evidence type="ECO:0000313" key="2">
    <source>
        <dbReference type="Proteomes" id="UP000254869"/>
    </source>
</evidence>
<dbReference type="Gene3D" id="3.40.50.1820">
    <property type="entry name" value="alpha/beta hydrolase"/>
    <property type="match status" value="1"/>
</dbReference>
<dbReference type="EMBL" id="QQBC01000015">
    <property type="protein sequence ID" value="RDI60462.1"/>
    <property type="molecule type" value="Genomic_DNA"/>
</dbReference>
<dbReference type="Proteomes" id="UP000254869">
    <property type="component" value="Unassembled WGS sequence"/>
</dbReference>
<keyword evidence="2" id="KW-1185">Reference proteome</keyword>
<dbReference type="AlphaFoldDB" id="A0A370HPG0"/>
<keyword evidence="1" id="KW-0378">Hydrolase</keyword>
<evidence type="ECO:0000313" key="1">
    <source>
        <dbReference type="EMBL" id="RDI60462.1"/>
    </source>
</evidence>
<comment type="caution">
    <text evidence="1">The sequence shown here is derived from an EMBL/GenBank/DDBJ whole genome shotgun (WGS) entry which is preliminary data.</text>
</comment>
<protein>
    <submittedName>
        <fullName evidence="1">Dienelactone hydrolase</fullName>
    </submittedName>
</protein>
<name>A0A370HPG0_9NOCA</name>
<accession>A0A370HPG0</accession>
<dbReference type="InterPro" id="IPR029058">
    <property type="entry name" value="AB_hydrolase_fold"/>
</dbReference>
<dbReference type="GO" id="GO:0016787">
    <property type="term" value="F:hydrolase activity"/>
    <property type="evidence" value="ECO:0007669"/>
    <property type="project" value="UniProtKB-KW"/>
</dbReference>
<dbReference type="SUPFAM" id="SSF53474">
    <property type="entry name" value="alpha/beta-Hydrolases"/>
    <property type="match status" value="1"/>
</dbReference>
<dbReference type="STRING" id="1210086.GCA_001613105_04587"/>